<evidence type="ECO:0000256" key="2">
    <source>
        <dbReference type="RuleBase" id="RU003616"/>
    </source>
</evidence>
<protein>
    <submittedName>
        <fullName evidence="4">HSP20 family molecular chaperone IbpA</fullName>
    </submittedName>
</protein>
<dbReference type="SUPFAM" id="SSF49764">
    <property type="entry name" value="HSP20-like chaperones"/>
    <property type="match status" value="1"/>
</dbReference>
<keyword evidence="5" id="KW-1185">Reference proteome</keyword>
<dbReference type="InterPro" id="IPR002068">
    <property type="entry name" value="A-crystallin/Hsp20_dom"/>
</dbReference>
<dbReference type="InterPro" id="IPR031107">
    <property type="entry name" value="Small_HSP"/>
</dbReference>
<dbReference type="PROSITE" id="PS01031">
    <property type="entry name" value="SHSP"/>
    <property type="match status" value="1"/>
</dbReference>
<name>A0A840QLP0_9BACI</name>
<accession>A0A840QLP0</accession>
<dbReference type="Proteomes" id="UP000551878">
    <property type="component" value="Unassembled WGS sequence"/>
</dbReference>
<feature type="domain" description="SHSP" evidence="3">
    <location>
        <begin position="34"/>
        <end position="142"/>
    </location>
</feature>
<reference evidence="4 5" key="1">
    <citation type="submission" date="2020-08" db="EMBL/GenBank/DDBJ databases">
        <title>Genomic Encyclopedia of Type Strains, Phase IV (KMG-IV): sequencing the most valuable type-strain genomes for metagenomic binning, comparative biology and taxonomic classification.</title>
        <authorList>
            <person name="Goeker M."/>
        </authorList>
    </citation>
    <scope>NUCLEOTIDE SEQUENCE [LARGE SCALE GENOMIC DNA]</scope>
    <source>
        <strain evidence="4 5">DSM 24696</strain>
    </source>
</reference>
<dbReference type="RefSeq" id="WP_184662729.1">
    <property type="nucleotide sequence ID" value="NZ_JACHHB010000001.1"/>
</dbReference>
<comment type="similarity">
    <text evidence="1 2">Belongs to the small heat shock protein (HSP20) family.</text>
</comment>
<dbReference type="Gene3D" id="2.60.40.790">
    <property type="match status" value="1"/>
</dbReference>
<sequence>MSKRKDNLPKNFPAQPLGDILHSIDQFFQDTMKNFPFPRMIPIYQYETQKHYIIEAELPGVKKEQIHLDVYENYIRISVESNESVETKNDKSEAWQQTQSFERSERVVYLPFSVREEEVEASLSNGVLRIRIPNKRKTISIE</sequence>
<gene>
    <name evidence="4" type="ORF">HNQ41_000400</name>
</gene>
<dbReference type="EMBL" id="JACHHB010000001">
    <property type="protein sequence ID" value="MBB5172260.1"/>
    <property type="molecule type" value="Genomic_DNA"/>
</dbReference>
<evidence type="ECO:0000259" key="3">
    <source>
        <dbReference type="PROSITE" id="PS01031"/>
    </source>
</evidence>
<evidence type="ECO:0000313" key="4">
    <source>
        <dbReference type="EMBL" id="MBB5172260.1"/>
    </source>
</evidence>
<comment type="caution">
    <text evidence="4">The sequence shown here is derived from an EMBL/GenBank/DDBJ whole genome shotgun (WGS) entry which is preliminary data.</text>
</comment>
<organism evidence="4 5">
    <name type="scientific">Texcoconibacillus texcoconensis</name>
    <dbReference type="NCBI Taxonomy" id="1095777"/>
    <lineage>
        <taxon>Bacteria</taxon>
        <taxon>Bacillati</taxon>
        <taxon>Bacillota</taxon>
        <taxon>Bacilli</taxon>
        <taxon>Bacillales</taxon>
        <taxon>Bacillaceae</taxon>
        <taxon>Texcoconibacillus</taxon>
    </lineage>
</organism>
<dbReference type="CDD" id="cd06464">
    <property type="entry name" value="ACD_sHsps-like"/>
    <property type="match status" value="1"/>
</dbReference>
<proteinExistence type="inferred from homology"/>
<dbReference type="Pfam" id="PF00011">
    <property type="entry name" value="HSP20"/>
    <property type="match status" value="1"/>
</dbReference>
<dbReference type="InterPro" id="IPR008978">
    <property type="entry name" value="HSP20-like_chaperone"/>
</dbReference>
<dbReference type="AlphaFoldDB" id="A0A840QLP0"/>
<evidence type="ECO:0000313" key="5">
    <source>
        <dbReference type="Proteomes" id="UP000551878"/>
    </source>
</evidence>
<evidence type="ECO:0000256" key="1">
    <source>
        <dbReference type="PROSITE-ProRule" id="PRU00285"/>
    </source>
</evidence>
<dbReference type="PANTHER" id="PTHR11527">
    <property type="entry name" value="HEAT-SHOCK PROTEIN 20 FAMILY MEMBER"/>
    <property type="match status" value="1"/>
</dbReference>